<keyword evidence="2" id="KW-1185">Reference proteome</keyword>
<reference evidence="1 2" key="1">
    <citation type="submission" date="2021-01" db="EMBL/GenBank/DDBJ databases">
        <title>Actinoplanes sp. nov. LDG1-06 isolated from lichen.</title>
        <authorList>
            <person name="Saeng-In P."/>
            <person name="Phongsopitanun W."/>
            <person name="Kanchanasin P."/>
            <person name="Yuki M."/>
            <person name="Kudo T."/>
            <person name="Ohkuma M."/>
            <person name="Tanasupawat S."/>
        </authorList>
    </citation>
    <scope>NUCLEOTIDE SEQUENCE [LARGE SCALE GENOMIC DNA]</scope>
    <source>
        <strain evidence="1 2">LDG1-06</strain>
    </source>
</reference>
<proteinExistence type="predicted"/>
<protein>
    <submittedName>
        <fullName evidence="1">Uncharacterized protein</fullName>
    </submittedName>
</protein>
<organism evidence="1 2">
    <name type="scientific">Paractinoplanes ovalisporus</name>
    <dbReference type="NCBI Taxonomy" id="2810368"/>
    <lineage>
        <taxon>Bacteria</taxon>
        <taxon>Bacillati</taxon>
        <taxon>Actinomycetota</taxon>
        <taxon>Actinomycetes</taxon>
        <taxon>Micromonosporales</taxon>
        <taxon>Micromonosporaceae</taxon>
        <taxon>Paractinoplanes</taxon>
    </lineage>
</organism>
<sequence length="188" mass="20373">MIWRKLWARRTLTEIPVSCGGSKREGSAGAKAGSAGVKGGRAGTTLVVREPEAQWWAEPARSTMTVAALHEDECLTAAADRLAPLAAEDELLVVLGTGRPEVRDTVVRHLRLRLPRHDVVGLTTRPGNLLRDAATVECLLDHGSLPVVVTGAENLFEVTAAIASYLRADRVLRTVHTAWERRRVSVTS</sequence>
<name>A0ABS2A290_9ACTN</name>
<dbReference type="EMBL" id="JAENHP010000001">
    <property type="protein sequence ID" value="MBM2613953.1"/>
    <property type="molecule type" value="Genomic_DNA"/>
</dbReference>
<accession>A0ABS2A290</accession>
<comment type="caution">
    <text evidence="1">The sequence shown here is derived from an EMBL/GenBank/DDBJ whole genome shotgun (WGS) entry which is preliminary data.</text>
</comment>
<evidence type="ECO:0000313" key="2">
    <source>
        <dbReference type="Proteomes" id="UP000632138"/>
    </source>
</evidence>
<evidence type="ECO:0000313" key="1">
    <source>
        <dbReference type="EMBL" id="MBM2613953.1"/>
    </source>
</evidence>
<dbReference type="Proteomes" id="UP000632138">
    <property type="component" value="Unassembled WGS sequence"/>
</dbReference>
<dbReference type="RefSeq" id="WP_203373883.1">
    <property type="nucleotide sequence ID" value="NZ_JAENHP010000001.1"/>
</dbReference>
<gene>
    <name evidence="1" type="ORF">JIG36_00090</name>
</gene>